<dbReference type="GO" id="GO:0061665">
    <property type="term" value="F:SUMO ligase activity"/>
    <property type="evidence" value="ECO:0007669"/>
    <property type="project" value="TreeGrafter"/>
</dbReference>
<evidence type="ECO:0000259" key="12">
    <source>
        <dbReference type="PROSITE" id="PS51044"/>
    </source>
</evidence>
<keyword evidence="9" id="KW-0539">Nucleus</keyword>
<evidence type="ECO:0000256" key="5">
    <source>
        <dbReference type="ARBA" id="ARBA00022723"/>
    </source>
</evidence>
<reference evidence="13" key="1">
    <citation type="submission" date="2023-03" db="EMBL/GenBank/DDBJ databases">
        <title>Emydomyces testavorans Genome Sequence.</title>
        <authorList>
            <person name="Hoyer L."/>
        </authorList>
    </citation>
    <scope>NUCLEOTIDE SEQUENCE</scope>
    <source>
        <strain evidence="13">16-2883</strain>
    </source>
</reference>
<accession>A0AAF0IHV9</accession>
<feature type="region of interest" description="Disordered" evidence="11">
    <location>
        <begin position="411"/>
        <end position="504"/>
    </location>
</feature>
<evidence type="ECO:0000256" key="11">
    <source>
        <dbReference type="SAM" id="MobiDB-lite"/>
    </source>
</evidence>
<evidence type="ECO:0000256" key="1">
    <source>
        <dbReference type="ARBA" id="ARBA00004123"/>
    </source>
</evidence>
<dbReference type="PROSITE" id="PS51044">
    <property type="entry name" value="ZF_SP_RING"/>
    <property type="match status" value="1"/>
</dbReference>
<sequence length="504" mass="56980">MATATPSSHRSARRQRRESGVGSESPSSADQPIALPPYQRQSHKLNADAKHAIQNIAHSEHFRHLDVHLRNLAAALTSAAGEVHDQLTDAKARCERQKRKREQKEGNEDADGDEDRTTTVTDDAADKHVADLEARVIMTTQKMEKKIRQLVDAEVEIGAMKDILAKIGQSPDESRSRPQARRAPRTRRRRVQDDDDEDENENAAGADHDSNQDENGETEGIVPAIELFETHLKAKETEWENLSLTQRYTTHNTYIGFYRIIHDAKHPGDDVHPLPHPSTWFNHMESPTEASETPGRSQGKKTSTNARRLDHDDDEDVAVQRERISLRCPITLLPFKDPVTSTKCPHSFEREAIEDMVNLSRETIFISIPGTRDGRQRIQCVKCPVCSAQITLQDLRHDPVLLRRVRRAAENAATEEEEEEENDDMQEDEQDVVVGSQRQKSQGVKVKVERARSLTRPRSVVPGTQFETIQEDDDEEDEDEDMVDDEASEEGEEATEPSEDEGDN</sequence>
<evidence type="ECO:0000313" key="14">
    <source>
        <dbReference type="Proteomes" id="UP001219355"/>
    </source>
</evidence>
<feature type="compositionally biased region" description="Polar residues" evidence="11">
    <location>
        <begin position="288"/>
        <end position="306"/>
    </location>
</feature>
<keyword evidence="14" id="KW-1185">Reference proteome</keyword>
<dbReference type="Proteomes" id="UP001219355">
    <property type="component" value="Chromosome 2"/>
</dbReference>
<dbReference type="InterPro" id="IPR004181">
    <property type="entry name" value="Znf_MIZ"/>
</dbReference>
<dbReference type="InterPro" id="IPR026846">
    <property type="entry name" value="Nse2(Mms21)"/>
</dbReference>
<comment type="pathway">
    <text evidence="2">Protein modification; protein sumoylation.</text>
</comment>
<dbReference type="SUPFAM" id="SSF57850">
    <property type="entry name" value="RING/U-box"/>
    <property type="match status" value="1"/>
</dbReference>
<evidence type="ECO:0000256" key="7">
    <source>
        <dbReference type="ARBA" id="ARBA00022786"/>
    </source>
</evidence>
<dbReference type="Pfam" id="PF11789">
    <property type="entry name" value="zf-Nse"/>
    <property type="match status" value="1"/>
</dbReference>
<dbReference type="GO" id="GO:0000724">
    <property type="term" value="P:double-strand break repair via homologous recombination"/>
    <property type="evidence" value="ECO:0007669"/>
    <property type="project" value="InterPro"/>
</dbReference>
<evidence type="ECO:0000256" key="10">
    <source>
        <dbReference type="PROSITE-ProRule" id="PRU00452"/>
    </source>
</evidence>
<dbReference type="GO" id="GO:0008270">
    <property type="term" value="F:zinc ion binding"/>
    <property type="evidence" value="ECO:0007669"/>
    <property type="project" value="UniProtKB-KW"/>
</dbReference>
<keyword evidence="5" id="KW-0479">Metal-binding</keyword>
<feature type="domain" description="SP-RING-type" evidence="12">
    <location>
        <begin position="313"/>
        <end position="410"/>
    </location>
</feature>
<dbReference type="AlphaFoldDB" id="A0AAF0IHV9"/>
<evidence type="ECO:0000256" key="2">
    <source>
        <dbReference type="ARBA" id="ARBA00004718"/>
    </source>
</evidence>
<keyword evidence="8" id="KW-0862">Zinc</keyword>
<dbReference type="GO" id="GO:0030915">
    <property type="term" value="C:Smc5-Smc6 complex"/>
    <property type="evidence" value="ECO:0007669"/>
    <property type="project" value="InterPro"/>
</dbReference>
<feature type="compositionally biased region" description="Acidic residues" evidence="11">
    <location>
        <begin position="469"/>
        <end position="504"/>
    </location>
</feature>
<dbReference type="PANTHER" id="PTHR21330">
    <property type="entry name" value="E3 SUMO-PROTEIN LIGASE NSE2"/>
    <property type="match status" value="1"/>
</dbReference>
<dbReference type="PANTHER" id="PTHR21330:SF1">
    <property type="entry name" value="E3 SUMO-PROTEIN LIGASE NSE2"/>
    <property type="match status" value="1"/>
</dbReference>
<keyword evidence="7" id="KW-0833">Ubl conjugation pathway</keyword>
<keyword evidence="6 10" id="KW-0863">Zinc-finger</keyword>
<evidence type="ECO:0000256" key="3">
    <source>
        <dbReference type="ARBA" id="ARBA00008212"/>
    </source>
</evidence>
<evidence type="ECO:0000256" key="8">
    <source>
        <dbReference type="ARBA" id="ARBA00022833"/>
    </source>
</evidence>
<feature type="region of interest" description="Disordered" evidence="11">
    <location>
        <begin position="280"/>
        <end position="311"/>
    </location>
</feature>
<feature type="compositionally biased region" description="Basic residues" evidence="11">
    <location>
        <begin position="178"/>
        <end position="190"/>
    </location>
</feature>
<comment type="similarity">
    <text evidence="3">Belongs to the NSE2 family.</text>
</comment>
<name>A0AAF0IHV9_9EURO</name>
<organism evidence="13 14">
    <name type="scientific">Emydomyces testavorans</name>
    <dbReference type="NCBI Taxonomy" id="2070801"/>
    <lineage>
        <taxon>Eukaryota</taxon>
        <taxon>Fungi</taxon>
        <taxon>Dikarya</taxon>
        <taxon>Ascomycota</taxon>
        <taxon>Pezizomycotina</taxon>
        <taxon>Eurotiomycetes</taxon>
        <taxon>Eurotiomycetidae</taxon>
        <taxon>Onygenales</taxon>
        <taxon>Nannizziopsiaceae</taxon>
        <taxon>Emydomyces</taxon>
    </lineage>
</organism>
<proteinExistence type="inferred from homology"/>
<feature type="compositionally biased region" description="Acidic residues" evidence="11">
    <location>
        <begin position="413"/>
        <end position="431"/>
    </location>
</feature>
<dbReference type="Gene3D" id="3.30.40.10">
    <property type="entry name" value="Zinc/RING finger domain, C3HC4 (zinc finger)"/>
    <property type="match status" value="1"/>
</dbReference>
<feature type="region of interest" description="Disordered" evidence="11">
    <location>
        <begin position="166"/>
        <end position="217"/>
    </location>
</feature>
<evidence type="ECO:0000256" key="6">
    <source>
        <dbReference type="ARBA" id="ARBA00022771"/>
    </source>
</evidence>
<feature type="region of interest" description="Disordered" evidence="11">
    <location>
        <begin position="94"/>
        <end position="122"/>
    </location>
</feature>
<gene>
    <name evidence="13" type="ORF">PRK78_003678</name>
</gene>
<evidence type="ECO:0000256" key="9">
    <source>
        <dbReference type="ARBA" id="ARBA00023242"/>
    </source>
</evidence>
<comment type="subcellular location">
    <subcellularLocation>
        <location evidence="1">Nucleus</location>
    </subcellularLocation>
</comment>
<dbReference type="InterPro" id="IPR013083">
    <property type="entry name" value="Znf_RING/FYVE/PHD"/>
</dbReference>
<feature type="region of interest" description="Disordered" evidence="11">
    <location>
        <begin position="1"/>
        <end position="47"/>
    </location>
</feature>
<dbReference type="EMBL" id="CP120628">
    <property type="protein sequence ID" value="WEW58210.1"/>
    <property type="molecule type" value="Genomic_DNA"/>
</dbReference>
<dbReference type="GO" id="GO:0005634">
    <property type="term" value="C:nucleus"/>
    <property type="evidence" value="ECO:0007669"/>
    <property type="project" value="UniProtKB-SubCell"/>
</dbReference>
<evidence type="ECO:0000256" key="4">
    <source>
        <dbReference type="ARBA" id="ARBA00022679"/>
    </source>
</evidence>
<evidence type="ECO:0000313" key="13">
    <source>
        <dbReference type="EMBL" id="WEW58210.1"/>
    </source>
</evidence>
<dbReference type="CDD" id="cd16651">
    <property type="entry name" value="SPL-RING_NSE2"/>
    <property type="match status" value="1"/>
</dbReference>
<keyword evidence="4" id="KW-0808">Transferase</keyword>
<dbReference type="GO" id="GO:0016925">
    <property type="term" value="P:protein sumoylation"/>
    <property type="evidence" value="ECO:0007669"/>
    <property type="project" value="TreeGrafter"/>
</dbReference>
<protein>
    <recommendedName>
        <fullName evidence="12">SP-RING-type domain-containing protein</fullName>
    </recommendedName>
</protein>